<dbReference type="Proteomes" id="UP000824120">
    <property type="component" value="Chromosome 4"/>
</dbReference>
<accession>A0A9J5ZG62</accession>
<organism evidence="1 2">
    <name type="scientific">Solanum commersonii</name>
    <name type="common">Commerson's wild potato</name>
    <name type="synonym">Commerson's nightshade</name>
    <dbReference type="NCBI Taxonomy" id="4109"/>
    <lineage>
        <taxon>Eukaryota</taxon>
        <taxon>Viridiplantae</taxon>
        <taxon>Streptophyta</taxon>
        <taxon>Embryophyta</taxon>
        <taxon>Tracheophyta</taxon>
        <taxon>Spermatophyta</taxon>
        <taxon>Magnoliopsida</taxon>
        <taxon>eudicotyledons</taxon>
        <taxon>Gunneridae</taxon>
        <taxon>Pentapetalae</taxon>
        <taxon>asterids</taxon>
        <taxon>lamiids</taxon>
        <taxon>Solanales</taxon>
        <taxon>Solanaceae</taxon>
        <taxon>Solanoideae</taxon>
        <taxon>Solaneae</taxon>
        <taxon>Solanum</taxon>
    </lineage>
</organism>
<sequence length="99" mass="11382">MSRRALVAWEKVCQPGVVEGLNIIALSSWNKVAILKQLWGISMKKDSLWVKWIHYYYIKNRDLEIMDTPKNVASVVRKIIGSQEVLINSTSAAGYLYRK</sequence>
<comment type="caution">
    <text evidence="1">The sequence shown here is derived from an EMBL/GenBank/DDBJ whole genome shotgun (WGS) entry which is preliminary data.</text>
</comment>
<keyword evidence="2" id="KW-1185">Reference proteome</keyword>
<proteinExistence type="predicted"/>
<evidence type="ECO:0000313" key="2">
    <source>
        <dbReference type="Proteomes" id="UP000824120"/>
    </source>
</evidence>
<protein>
    <submittedName>
        <fullName evidence="1">Uncharacterized protein</fullName>
    </submittedName>
</protein>
<dbReference type="AlphaFoldDB" id="A0A9J5ZG62"/>
<name>A0A9J5ZG62_SOLCO</name>
<dbReference type="EMBL" id="JACXVP010000004">
    <property type="protein sequence ID" value="KAG5610816.1"/>
    <property type="molecule type" value="Genomic_DNA"/>
</dbReference>
<gene>
    <name evidence="1" type="ORF">H5410_022097</name>
</gene>
<dbReference type="OrthoDB" id="1751077at2759"/>
<evidence type="ECO:0000313" key="1">
    <source>
        <dbReference type="EMBL" id="KAG5610816.1"/>
    </source>
</evidence>
<reference evidence="1 2" key="1">
    <citation type="submission" date="2020-09" db="EMBL/GenBank/DDBJ databases">
        <title>De no assembly of potato wild relative species, Solanum commersonii.</title>
        <authorList>
            <person name="Cho K."/>
        </authorList>
    </citation>
    <scope>NUCLEOTIDE SEQUENCE [LARGE SCALE GENOMIC DNA]</scope>
    <source>
        <strain evidence="1">LZ3.2</strain>
        <tissue evidence="1">Leaf</tissue>
    </source>
</reference>